<dbReference type="Proteomes" id="UP001055811">
    <property type="component" value="Linkage Group LG09"/>
</dbReference>
<comment type="caution">
    <text evidence="1">The sequence shown here is derived from an EMBL/GenBank/DDBJ whole genome shotgun (WGS) entry which is preliminary data.</text>
</comment>
<sequence>MEMIQQLFMAAFVAFVFSILVDKLASVTINGDERQSKRADARSTKIKTKKKVRFAAHNQLAIVINNKLVRLDTIYVPKNKQILDTTSYDLNEVSLGAYWIGEESMIYKEGGLRMAPQELGFGGIQNQRQLPNERTMDKLQAGFSIDDQRDDGNDEIIPIDWLPLCLATNKKDTLHLKMCLV</sequence>
<dbReference type="EMBL" id="CM042017">
    <property type="protein sequence ID" value="KAI3688937.1"/>
    <property type="molecule type" value="Genomic_DNA"/>
</dbReference>
<organism evidence="1 2">
    <name type="scientific">Cichorium intybus</name>
    <name type="common">Chicory</name>
    <dbReference type="NCBI Taxonomy" id="13427"/>
    <lineage>
        <taxon>Eukaryota</taxon>
        <taxon>Viridiplantae</taxon>
        <taxon>Streptophyta</taxon>
        <taxon>Embryophyta</taxon>
        <taxon>Tracheophyta</taxon>
        <taxon>Spermatophyta</taxon>
        <taxon>Magnoliopsida</taxon>
        <taxon>eudicotyledons</taxon>
        <taxon>Gunneridae</taxon>
        <taxon>Pentapetalae</taxon>
        <taxon>asterids</taxon>
        <taxon>campanulids</taxon>
        <taxon>Asterales</taxon>
        <taxon>Asteraceae</taxon>
        <taxon>Cichorioideae</taxon>
        <taxon>Cichorieae</taxon>
        <taxon>Cichoriinae</taxon>
        <taxon>Cichorium</taxon>
    </lineage>
</organism>
<accession>A0ACB8YTU1</accession>
<reference evidence="2" key="1">
    <citation type="journal article" date="2022" name="Mol. Ecol. Resour.">
        <title>The genomes of chicory, endive, great burdock and yacon provide insights into Asteraceae palaeo-polyploidization history and plant inulin production.</title>
        <authorList>
            <person name="Fan W."/>
            <person name="Wang S."/>
            <person name="Wang H."/>
            <person name="Wang A."/>
            <person name="Jiang F."/>
            <person name="Liu H."/>
            <person name="Zhao H."/>
            <person name="Xu D."/>
            <person name="Zhang Y."/>
        </authorList>
    </citation>
    <scope>NUCLEOTIDE SEQUENCE [LARGE SCALE GENOMIC DNA]</scope>
    <source>
        <strain evidence="2">cv. Punajuju</strain>
    </source>
</reference>
<gene>
    <name evidence="1" type="ORF">L2E82_46883</name>
</gene>
<evidence type="ECO:0000313" key="2">
    <source>
        <dbReference type="Proteomes" id="UP001055811"/>
    </source>
</evidence>
<name>A0ACB8YTU1_CICIN</name>
<evidence type="ECO:0000313" key="1">
    <source>
        <dbReference type="EMBL" id="KAI3688937.1"/>
    </source>
</evidence>
<protein>
    <submittedName>
        <fullName evidence="1">Uncharacterized protein</fullName>
    </submittedName>
</protein>
<proteinExistence type="predicted"/>
<reference evidence="1 2" key="2">
    <citation type="journal article" date="2022" name="Mol. Ecol. Resour.">
        <title>The genomes of chicory, endive, great burdock and yacon provide insights into Asteraceae paleo-polyploidization history and plant inulin production.</title>
        <authorList>
            <person name="Fan W."/>
            <person name="Wang S."/>
            <person name="Wang H."/>
            <person name="Wang A."/>
            <person name="Jiang F."/>
            <person name="Liu H."/>
            <person name="Zhao H."/>
            <person name="Xu D."/>
            <person name="Zhang Y."/>
        </authorList>
    </citation>
    <scope>NUCLEOTIDE SEQUENCE [LARGE SCALE GENOMIC DNA]</scope>
    <source>
        <strain evidence="2">cv. Punajuju</strain>
        <tissue evidence="1">Leaves</tissue>
    </source>
</reference>
<keyword evidence="2" id="KW-1185">Reference proteome</keyword>